<dbReference type="InterPro" id="IPR050951">
    <property type="entry name" value="Retrovirus_Pol_polyprotein"/>
</dbReference>
<dbReference type="EMBL" id="JANPWB010000011">
    <property type="protein sequence ID" value="KAJ1129539.1"/>
    <property type="molecule type" value="Genomic_DNA"/>
</dbReference>
<gene>
    <name evidence="1" type="ORF">NDU88_007907</name>
</gene>
<dbReference type="PANTHER" id="PTHR37984">
    <property type="entry name" value="PROTEIN CBG26694"/>
    <property type="match status" value="1"/>
</dbReference>
<accession>A0AAV7PNW9</accession>
<name>A0AAV7PNW9_PLEWA</name>
<evidence type="ECO:0000313" key="1">
    <source>
        <dbReference type="EMBL" id="KAJ1129539.1"/>
    </source>
</evidence>
<protein>
    <submittedName>
        <fullName evidence="1">Uncharacterized protein</fullName>
    </submittedName>
</protein>
<reference evidence="1" key="1">
    <citation type="journal article" date="2022" name="bioRxiv">
        <title>Sequencing and chromosome-scale assembly of the giantPleurodeles waltlgenome.</title>
        <authorList>
            <person name="Brown T."/>
            <person name="Elewa A."/>
            <person name="Iarovenko S."/>
            <person name="Subramanian E."/>
            <person name="Araus A.J."/>
            <person name="Petzold A."/>
            <person name="Susuki M."/>
            <person name="Suzuki K.-i.T."/>
            <person name="Hayashi T."/>
            <person name="Toyoda A."/>
            <person name="Oliveira C."/>
            <person name="Osipova E."/>
            <person name="Leigh N.D."/>
            <person name="Simon A."/>
            <person name="Yun M.H."/>
        </authorList>
    </citation>
    <scope>NUCLEOTIDE SEQUENCE</scope>
    <source>
        <strain evidence="1">20211129_DDA</strain>
        <tissue evidence="1">Liver</tissue>
    </source>
</reference>
<evidence type="ECO:0000313" key="2">
    <source>
        <dbReference type="Proteomes" id="UP001066276"/>
    </source>
</evidence>
<sequence>MCHRRRRYSRTPFDKPVRITRSCERRHPSRSPKIHAIRKAPTPKTVTEVRSFLGMATNCGTFIPRLATLSELLRALTKVDAPWVWESREEEAFQELKKALLCDTTMAYFDPMRKTELTVDVSPGSAPHPPPRIERWAIQLQHYSMEVVYQPGIKNPADFLSQHPPDQTQVLSQDEADTEAPVHTLTQGSCPKTINTQEISEAFLQDVVLQRVKQALEGESWHHFLWNTDNWTTAEREHLTKLWRVQNELSSTSDGLLRGTG</sequence>
<dbReference type="Gene3D" id="3.30.70.270">
    <property type="match status" value="1"/>
</dbReference>
<organism evidence="1 2">
    <name type="scientific">Pleurodeles waltl</name>
    <name type="common">Iberian ribbed newt</name>
    <dbReference type="NCBI Taxonomy" id="8319"/>
    <lineage>
        <taxon>Eukaryota</taxon>
        <taxon>Metazoa</taxon>
        <taxon>Chordata</taxon>
        <taxon>Craniata</taxon>
        <taxon>Vertebrata</taxon>
        <taxon>Euteleostomi</taxon>
        <taxon>Amphibia</taxon>
        <taxon>Batrachia</taxon>
        <taxon>Caudata</taxon>
        <taxon>Salamandroidea</taxon>
        <taxon>Salamandridae</taxon>
        <taxon>Pleurodelinae</taxon>
        <taxon>Pleurodeles</taxon>
    </lineage>
</organism>
<keyword evidence="2" id="KW-1185">Reference proteome</keyword>
<dbReference type="InterPro" id="IPR043128">
    <property type="entry name" value="Rev_trsase/Diguanyl_cyclase"/>
</dbReference>
<dbReference type="AlphaFoldDB" id="A0AAV7PNW9"/>
<dbReference type="SUPFAM" id="SSF56672">
    <property type="entry name" value="DNA/RNA polymerases"/>
    <property type="match status" value="1"/>
</dbReference>
<proteinExistence type="predicted"/>
<comment type="caution">
    <text evidence="1">The sequence shown here is derived from an EMBL/GenBank/DDBJ whole genome shotgun (WGS) entry which is preliminary data.</text>
</comment>
<dbReference type="PANTHER" id="PTHR37984:SF11">
    <property type="entry name" value="INTEGRASE CATALYTIC DOMAIN-CONTAINING PROTEIN"/>
    <property type="match status" value="1"/>
</dbReference>
<dbReference type="InterPro" id="IPR043502">
    <property type="entry name" value="DNA/RNA_pol_sf"/>
</dbReference>
<dbReference type="Proteomes" id="UP001066276">
    <property type="component" value="Chromosome 7"/>
</dbReference>
<dbReference type="FunFam" id="3.30.70.270:FF:000023">
    <property type="entry name" value="Pol"/>
    <property type="match status" value="1"/>
</dbReference>